<evidence type="ECO:0008006" key="9">
    <source>
        <dbReference type="Google" id="ProtNLM"/>
    </source>
</evidence>
<evidence type="ECO:0000256" key="2">
    <source>
        <dbReference type="ARBA" id="ARBA00022490"/>
    </source>
</evidence>
<organism evidence="7 8">
    <name type="scientific">Globisporangium ultimum (strain ATCC 200006 / CBS 805.95 / DAOM BR144)</name>
    <name type="common">Pythium ultimum</name>
    <dbReference type="NCBI Taxonomy" id="431595"/>
    <lineage>
        <taxon>Eukaryota</taxon>
        <taxon>Sar</taxon>
        <taxon>Stramenopiles</taxon>
        <taxon>Oomycota</taxon>
        <taxon>Peronosporomycetes</taxon>
        <taxon>Pythiales</taxon>
        <taxon>Pythiaceae</taxon>
        <taxon>Globisporangium</taxon>
    </lineage>
</organism>
<keyword evidence="8" id="KW-1185">Reference proteome</keyword>
<evidence type="ECO:0000256" key="4">
    <source>
        <dbReference type="ARBA" id="ARBA00023134"/>
    </source>
</evidence>
<dbReference type="InterPro" id="IPR003008">
    <property type="entry name" value="Tubulin_FtsZ_GTPase"/>
</dbReference>
<dbReference type="InParanoid" id="K3W782"/>
<dbReference type="GO" id="GO:0032153">
    <property type="term" value="C:cell division site"/>
    <property type="evidence" value="ECO:0007669"/>
    <property type="project" value="TreeGrafter"/>
</dbReference>
<dbReference type="InterPro" id="IPR037103">
    <property type="entry name" value="Tubulin/FtsZ-like_C"/>
</dbReference>
<dbReference type="PANTHER" id="PTHR30314">
    <property type="entry name" value="CELL DIVISION PROTEIN FTSZ-RELATED"/>
    <property type="match status" value="1"/>
</dbReference>
<dbReference type="Gene3D" id="3.40.50.1440">
    <property type="entry name" value="Tubulin/FtsZ, GTPase domain"/>
    <property type="match status" value="1"/>
</dbReference>
<dbReference type="OMA" id="RAMVIMT"/>
<dbReference type="GO" id="GO:0003924">
    <property type="term" value="F:GTPase activity"/>
    <property type="evidence" value="ECO:0007669"/>
    <property type="project" value="InterPro"/>
</dbReference>
<dbReference type="AlphaFoldDB" id="K3W782"/>
<dbReference type="EnsemblProtists" id="PYU1_T000823">
    <property type="protein sequence ID" value="PYU1_T000823"/>
    <property type="gene ID" value="PYU1_G000823"/>
</dbReference>
<feature type="domain" description="Tubulin/FtsZ GTPase" evidence="5">
    <location>
        <begin position="111"/>
        <end position="303"/>
    </location>
</feature>
<dbReference type="InterPro" id="IPR008280">
    <property type="entry name" value="Tub_FtsZ_C"/>
</dbReference>
<reference evidence="8" key="1">
    <citation type="journal article" date="2010" name="Genome Biol.">
        <title>Genome sequence of the necrotrophic plant pathogen Pythium ultimum reveals original pathogenicity mechanisms and effector repertoire.</title>
        <authorList>
            <person name="Levesque C.A."/>
            <person name="Brouwer H."/>
            <person name="Cano L."/>
            <person name="Hamilton J.P."/>
            <person name="Holt C."/>
            <person name="Huitema E."/>
            <person name="Raffaele S."/>
            <person name="Robideau G.P."/>
            <person name="Thines M."/>
            <person name="Win J."/>
            <person name="Zerillo M.M."/>
            <person name="Beakes G.W."/>
            <person name="Boore J.L."/>
            <person name="Busam D."/>
            <person name="Dumas B."/>
            <person name="Ferriera S."/>
            <person name="Fuerstenberg S.I."/>
            <person name="Gachon C.M."/>
            <person name="Gaulin E."/>
            <person name="Govers F."/>
            <person name="Grenville-Briggs L."/>
            <person name="Horner N."/>
            <person name="Hostetler J."/>
            <person name="Jiang R.H."/>
            <person name="Johnson J."/>
            <person name="Krajaejun T."/>
            <person name="Lin H."/>
            <person name="Meijer H.J."/>
            <person name="Moore B."/>
            <person name="Morris P."/>
            <person name="Phuntmart V."/>
            <person name="Puiu D."/>
            <person name="Shetty J."/>
            <person name="Stajich J.E."/>
            <person name="Tripathy S."/>
            <person name="Wawra S."/>
            <person name="van West P."/>
            <person name="Whitty B.R."/>
            <person name="Coutinho P.M."/>
            <person name="Henrissat B."/>
            <person name="Martin F."/>
            <person name="Thomas P.D."/>
            <person name="Tyler B.M."/>
            <person name="De Vries R.P."/>
            <person name="Kamoun S."/>
            <person name="Yandell M."/>
            <person name="Tisserat N."/>
            <person name="Buell C.R."/>
        </authorList>
    </citation>
    <scope>NUCLEOTIDE SEQUENCE</scope>
    <source>
        <strain evidence="8">DAOM:BR144</strain>
    </source>
</reference>
<evidence type="ECO:0000313" key="7">
    <source>
        <dbReference type="EnsemblProtists" id="PYU1_T000823"/>
    </source>
</evidence>
<dbReference type="Gene3D" id="3.30.1330.20">
    <property type="entry name" value="Tubulin/FtsZ, C-terminal domain"/>
    <property type="match status" value="1"/>
</dbReference>
<comment type="similarity">
    <text evidence="1">Belongs to the FtsZ family.</text>
</comment>
<evidence type="ECO:0000313" key="8">
    <source>
        <dbReference type="Proteomes" id="UP000019132"/>
    </source>
</evidence>
<feature type="domain" description="Tubulin/FtsZ 2-layer sandwich" evidence="6">
    <location>
        <begin position="305"/>
        <end position="421"/>
    </location>
</feature>
<protein>
    <recommendedName>
        <fullName evidence="9">Cell division protein FtsZ</fullName>
    </recommendedName>
</protein>
<dbReference type="SUPFAM" id="SSF55307">
    <property type="entry name" value="Tubulin C-terminal domain-like"/>
    <property type="match status" value="1"/>
</dbReference>
<proteinExistence type="inferred from homology"/>
<dbReference type="InterPro" id="IPR018316">
    <property type="entry name" value="Tubulin/FtsZ_2-layer-sand-dom"/>
</dbReference>
<accession>K3W782</accession>
<dbReference type="SMART" id="SM00865">
    <property type="entry name" value="Tubulin_C"/>
    <property type="match status" value="1"/>
</dbReference>
<dbReference type="EMBL" id="GL376620">
    <property type="status" value="NOT_ANNOTATED_CDS"/>
    <property type="molecule type" value="Genomic_DNA"/>
</dbReference>
<dbReference type="Pfam" id="PF00091">
    <property type="entry name" value="Tubulin"/>
    <property type="match status" value="1"/>
</dbReference>
<keyword evidence="3" id="KW-0547">Nucleotide-binding</keyword>
<evidence type="ECO:0000256" key="1">
    <source>
        <dbReference type="ARBA" id="ARBA00009690"/>
    </source>
</evidence>
<dbReference type="FunFam" id="3.30.1330.20:FF:000011">
    <property type="entry name" value="Cell division protein FtsZ"/>
    <property type="match status" value="1"/>
</dbReference>
<keyword evidence="4" id="KW-0342">GTP-binding</keyword>
<dbReference type="InterPro" id="IPR000158">
    <property type="entry name" value="Cell_div_FtsZ"/>
</dbReference>
<dbReference type="SUPFAM" id="SSF52490">
    <property type="entry name" value="Tubulin nucleotide-binding domain-like"/>
    <property type="match status" value="1"/>
</dbReference>
<dbReference type="InterPro" id="IPR045061">
    <property type="entry name" value="FtsZ/CetZ"/>
</dbReference>
<dbReference type="eggNOG" id="ENOG502QRFN">
    <property type="taxonomic scope" value="Eukaryota"/>
</dbReference>
<name>K3W782_GLOUD</name>
<dbReference type="Pfam" id="PF12327">
    <property type="entry name" value="FtsZ_C"/>
    <property type="match status" value="1"/>
</dbReference>
<dbReference type="HOGENOM" id="CLU_024865_6_1_1"/>
<dbReference type="PRINTS" id="PR00423">
    <property type="entry name" value="CELLDVISFTSZ"/>
</dbReference>
<dbReference type="GO" id="GO:0005525">
    <property type="term" value="F:GTP binding"/>
    <property type="evidence" value="ECO:0007669"/>
    <property type="project" value="UniProtKB-KW"/>
</dbReference>
<dbReference type="GO" id="GO:0005737">
    <property type="term" value="C:cytoplasm"/>
    <property type="evidence" value="ECO:0007669"/>
    <property type="project" value="TreeGrafter"/>
</dbReference>
<dbReference type="CDD" id="cd02201">
    <property type="entry name" value="FtsZ_type1"/>
    <property type="match status" value="1"/>
</dbReference>
<dbReference type="VEuPathDB" id="FungiDB:PYU1_G000823"/>
<evidence type="ECO:0000259" key="6">
    <source>
        <dbReference type="SMART" id="SM00865"/>
    </source>
</evidence>
<dbReference type="STRING" id="431595.K3W782"/>
<dbReference type="SMART" id="SM00864">
    <property type="entry name" value="Tubulin"/>
    <property type="match status" value="1"/>
</dbReference>
<dbReference type="PROSITE" id="PS01135">
    <property type="entry name" value="FTSZ_2"/>
    <property type="match status" value="1"/>
</dbReference>
<dbReference type="InterPro" id="IPR024757">
    <property type="entry name" value="FtsZ_C"/>
</dbReference>
<reference evidence="8" key="2">
    <citation type="submission" date="2010-04" db="EMBL/GenBank/DDBJ databases">
        <authorList>
            <person name="Buell R."/>
            <person name="Hamilton J."/>
            <person name="Hostetler J."/>
        </authorList>
    </citation>
    <scope>NUCLEOTIDE SEQUENCE [LARGE SCALE GENOMIC DNA]</scope>
    <source>
        <strain evidence="8">DAOM:BR144</strain>
    </source>
</reference>
<reference evidence="7" key="3">
    <citation type="submission" date="2015-02" db="UniProtKB">
        <authorList>
            <consortium name="EnsemblProtists"/>
        </authorList>
    </citation>
    <scope>IDENTIFICATION</scope>
    <source>
        <strain evidence="7">DAOM BR144</strain>
    </source>
</reference>
<dbReference type="NCBIfam" id="TIGR00065">
    <property type="entry name" value="ftsZ"/>
    <property type="match status" value="1"/>
</dbReference>
<evidence type="ECO:0000256" key="3">
    <source>
        <dbReference type="ARBA" id="ARBA00022741"/>
    </source>
</evidence>
<dbReference type="HAMAP" id="MF_00909">
    <property type="entry name" value="FtsZ"/>
    <property type="match status" value="1"/>
</dbReference>
<dbReference type="PANTHER" id="PTHR30314:SF3">
    <property type="entry name" value="MITOCHONDRIAL DIVISION PROTEIN FSZA"/>
    <property type="match status" value="1"/>
</dbReference>
<keyword evidence="2" id="KW-0963">Cytoplasm</keyword>
<dbReference type="InterPro" id="IPR036525">
    <property type="entry name" value="Tubulin/FtsZ_GTPase_sf"/>
</dbReference>
<dbReference type="GO" id="GO:0051301">
    <property type="term" value="P:cell division"/>
    <property type="evidence" value="ECO:0007669"/>
    <property type="project" value="TreeGrafter"/>
</dbReference>
<sequence length="421" mass="44062">MVLLPVRRAAARLFTAEAKRCAFAGATTQRLAFSTEATDAAAAALRMGFKKSRKGEDVVESVSAAAADKAAAAEASTEPQQVERPAVVSSTQPLWLSQTHDAQDLSAFAPKIVVVGVGGAGGNAVNNMIARGLQGVEFLVCNTDAQHLRTTLTENRVQMGPELTGGLGCGANPEVGREAAESAIEEIMERVKGANMMFVTAGMGGGTGTGAAPVIAQAAVEAGILTVAVVTKPFRFEGNNRSKLAEYGLSELKQSVDTMIVIPNQNLFNMSTERTSLMDAFRLADDVLLDGVKNISDLMVMPGLINLDFADVQSVMSNMGNAMMGSGEAEGDNRALRAAEMALANPLLGDISIKDAKGLLVNITGGSDLTLFEVDEAGERVTKELEDPHANIIFGSSFDESLNGKVRVSIVATGIADLDKK</sequence>
<evidence type="ECO:0000259" key="5">
    <source>
        <dbReference type="SMART" id="SM00864"/>
    </source>
</evidence>
<dbReference type="FunFam" id="3.40.50.1440:FF:000001">
    <property type="entry name" value="Cell division protein FtsZ"/>
    <property type="match status" value="1"/>
</dbReference>
<dbReference type="Proteomes" id="UP000019132">
    <property type="component" value="Unassembled WGS sequence"/>
</dbReference>
<dbReference type="InterPro" id="IPR020805">
    <property type="entry name" value="Cell_div_FtsZ_CS"/>
</dbReference>